<keyword evidence="2" id="KW-1185">Reference proteome</keyword>
<evidence type="ECO:0000313" key="1">
    <source>
        <dbReference type="EMBL" id="MFC5024439.1"/>
    </source>
</evidence>
<protein>
    <submittedName>
        <fullName evidence="1">Uncharacterized protein</fullName>
    </submittedName>
</protein>
<reference evidence="2" key="1">
    <citation type="journal article" date="2019" name="Int. J. Syst. Evol. Microbiol.">
        <title>The Global Catalogue of Microorganisms (GCM) 10K type strain sequencing project: providing services to taxonomists for standard genome sequencing and annotation.</title>
        <authorList>
            <consortium name="The Broad Institute Genomics Platform"/>
            <consortium name="The Broad Institute Genome Sequencing Center for Infectious Disease"/>
            <person name="Wu L."/>
            <person name="Ma J."/>
        </authorList>
    </citation>
    <scope>NUCLEOTIDE SEQUENCE [LARGE SCALE GENOMIC DNA]</scope>
    <source>
        <strain evidence="2">CGMCC 4.1648</strain>
    </source>
</reference>
<name>A0ABV9XG98_9ACTN</name>
<comment type="caution">
    <text evidence="1">The sequence shown here is derived from an EMBL/GenBank/DDBJ whole genome shotgun (WGS) entry which is preliminary data.</text>
</comment>
<organism evidence="1 2">
    <name type="scientific">Streptomyces coeruleoprunus</name>
    <dbReference type="NCBI Taxonomy" id="285563"/>
    <lineage>
        <taxon>Bacteria</taxon>
        <taxon>Bacillati</taxon>
        <taxon>Actinomycetota</taxon>
        <taxon>Actinomycetes</taxon>
        <taxon>Kitasatosporales</taxon>
        <taxon>Streptomycetaceae</taxon>
        <taxon>Streptomyces</taxon>
    </lineage>
</organism>
<gene>
    <name evidence="1" type="ORF">ACFPM3_20125</name>
</gene>
<dbReference type="Proteomes" id="UP001595829">
    <property type="component" value="Unassembled WGS sequence"/>
</dbReference>
<dbReference type="EMBL" id="JBHSJD010000014">
    <property type="protein sequence ID" value="MFC5024439.1"/>
    <property type="molecule type" value="Genomic_DNA"/>
</dbReference>
<evidence type="ECO:0000313" key="2">
    <source>
        <dbReference type="Proteomes" id="UP001595829"/>
    </source>
</evidence>
<sequence length="68" mass="7453">MDATYHLPGYSGLRIEIESARGAIDAAREGGWTALHYETLDRQGRALTVVAMVDKGRMHSVFEFAAGE</sequence>
<dbReference type="RefSeq" id="WP_345686682.1">
    <property type="nucleotide sequence ID" value="NZ_BAABIT010000001.1"/>
</dbReference>
<accession>A0ABV9XG98</accession>
<proteinExistence type="predicted"/>